<proteinExistence type="predicted"/>
<accession>A0ABU5Q6K0</accession>
<evidence type="ECO:0000313" key="1">
    <source>
        <dbReference type="EMBL" id="MEA5138469.1"/>
    </source>
</evidence>
<dbReference type="EMBL" id="JAYFUM010000005">
    <property type="protein sequence ID" value="MEA5138469.1"/>
    <property type="molecule type" value="Genomic_DNA"/>
</dbReference>
<comment type="caution">
    <text evidence="1">The sequence shown here is derived from an EMBL/GenBank/DDBJ whole genome shotgun (WGS) entry which is preliminary data.</text>
</comment>
<evidence type="ECO:0000313" key="2">
    <source>
        <dbReference type="Proteomes" id="UP001302949"/>
    </source>
</evidence>
<gene>
    <name evidence="1" type="ORF">VB248_04975</name>
</gene>
<dbReference type="RefSeq" id="WP_323295636.1">
    <property type="nucleotide sequence ID" value="NZ_JAYFUM010000005.1"/>
</dbReference>
<name>A0ABU5Q6K0_9BACT</name>
<keyword evidence="2" id="KW-1185">Reference proteome</keyword>
<organism evidence="1 2">
    <name type="scientific">Arcicella rigui</name>
    <dbReference type="NCBI Taxonomy" id="797020"/>
    <lineage>
        <taxon>Bacteria</taxon>
        <taxon>Pseudomonadati</taxon>
        <taxon>Bacteroidota</taxon>
        <taxon>Cytophagia</taxon>
        <taxon>Cytophagales</taxon>
        <taxon>Flectobacillaceae</taxon>
        <taxon>Arcicella</taxon>
    </lineage>
</organism>
<reference evidence="1 2" key="1">
    <citation type="submission" date="2023-12" db="EMBL/GenBank/DDBJ databases">
        <title>Novel species of the genus Arcicella isolated from rivers.</title>
        <authorList>
            <person name="Lu H."/>
        </authorList>
    </citation>
    <scope>NUCLEOTIDE SEQUENCE [LARGE SCALE GENOMIC DNA]</scope>
    <source>
        <strain evidence="1 2">KCTC 23307</strain>
    </source>
</reference>
<protein>
    <submittedName>
        <fullName evidence="1">Uncharacterized protein</fullName>
    </submittedName>
</protein>
<dbReference type="Proteomes" id="UP001302949">
    <property type="component" value="Unassembled WGS sequence"/>
</dbReference>
<sequence>MSQVITPEEHPEDFQSALGLIQNYQDTKKENSIDAHFLSKEAIQKLLENPDFDAFKVHHARAEDGTRTLVFEGVSKTGESLNTYVAGVPTCPPTCSWNA</sequence>